<evidence type="ECO:0000313" key="5">
    <source>
        <dbReference type="Proteomes" id="UP000318704"/>
    </source>
</evidence>
<protein>
    <submittedName>
        <fullName evidence="4">Lipoprotein NlpI</fullName>
    </submittedName>
</protein>
<feature type="repeat" description="TPR" evidence="3">
    <location>
        <begin position="174"/>
        <end position="207"/>
    </location>
</feature>
<evidence type="ECO:0000313" key="4">
    <source>
        <dbReference type="EMBL" id="QDT99894.1"/>
    </source>
</evidence>
<feature type="repeat" description="TPR" evidence="3">
    <location>
        <begin position="210"/>
        <end position="243"/>
    </location>
</feature>
<proteinExistence type="predicted"/>
<keyword evidence="4" id="KW-0449">Lipoprotein</keyword>
<dbReference type="SUPFAM" id="SSF48452">
    <property type="entry name" value="TPR-like"/>
    <property type="match status" value="2"/>
</dbReference>
<dbReference type="SMART" id="SM00028">
    <property type="entry name" value="TPR"/>
    <property type="match status" value="5"/>
</dbReference>
<dbReference type="Pfam" id="PF13181">
    <property type="entry name" value="TPR_8"/>
    <property type="match status" value="1"/>
</dbReference>
<dbReference type="PANTHER" id="PTHR44858:SF1">
    <property type="entry name" value="UDP-N-ACETYLGLUCOSAMINE--PEPTIDE N-ACETYLGLUCOSAMINYLTRANSFERASE SPINDLY-RELATED"/>
    <property type="match status" value="1"/>
</dbReference>
<dbReference type="Proteomes" id="UP000318704">
    <property type="component" value="Chromosome"/>
</dbReference>
<dbReference type="EMBL" id="CP037920">
    <property type="protein sequence ID" value="QDT99894.1"/>
    <property type="molecule type" value="Genomic_DNA"/>
</dbReference>
<feature type="repeat" description="TPR" evidence="3">
    <location>
        <begin position="106"/>
        <end position="139"/>
    </location>
</feature>
<dbReference type="InterPro" id="IPR019734">
    <property type="entry name" value="TPR_rpt"/>
</dbReference>
<reference evidence="4 5" key="1">
    <citation type="submission" date="2019-03" db="EMBL/GenBank/DDBJ databases">
        <title>Deep-cultivation of Planctomycetes and their phenomic and genomic characterization uncovers novel biology.</title>
        <authorList>
            <person name="Wiegand S."/>
            <person name="Jogler M."/>
            <person name="Boedeker C."/>
            <person name="Pinto D."/>
            <person name="Vollmers J."/>
            <person name="Rivas-Marin E."/>
            <person name="Kohn T."/>
            <person name="Peeters S.H."/>
            <person name="Heuer A."/>
            <person name="Rast P."/>
            <person name="Oberbeckmann S."/>
            <person name="Bunk B."/>
            <person name="Jeske O."/>
            <person name="Meyerdierks A."/>
            <person name="Storesund J.E."/>
            <person name="Kallscheuer N."/>
            <person name="Luecker S."/>
            <person name="Lage O.M."/>
            <person name="Pohl T."/>
            <person name="Merkel B.J."/>
            <person name="Hornburger P."/>
            <person name="Mueller R.-W."/>
            <person name="Bruemmer F."/>
            <person name="Labrenz M."/>
            <person name="Spormann A.M."/>
            <person name="Op den Camp H."/>
            <person name="Overmann J."/>
            <person name="Amann R."/>
            <person name="Jetten M.S.M."/>
            <person name="Mascher T."/>
            <person name="Medema M.H."/>
            <person name="Devos D.P."/>
            <person name="Kaster A.-K."/>
            <person name="Ovreas L."/>
            <person name="Rohde M."/>
            <person name="Galperin M.Y."/>
            <person name="Jogler C."/>
        </authorList>
    </citation>
    <scope>NUCLEOTIDE SEQUENCE [LARGE SCALE GENOMIC DNA]</scope>
    <source>
        <strain evidence="4 5">V144</strain>
    </source>
</reference>
<evidence type="ECO:0000256" key="3">
    <source>
        <dbReference type="PROSITE-ProRule" id="PRU00339"/>
    </source>
</evidence>
<gene>
    <name evidence="4" type="ORF">V144x_54080</name>
</gene>
<dbReference type="KEGG" id="gaw:V144x_54080"/>
<dbReference type="PANTHER" id="PTHR44858">
    <property type="entry name" value="TETRATRICOPEPTIDE REPEAT PROTEIN 6"/>
    <property type="match status" value="1"/>
</dbReference>
<dbReference type="Pfam" id="PF00515">
    <property type="entry name" value="TPR_1"/>
    <property type="match status" value="1"/>
</dbReference>
<dbReference type="InterPro" id="IPR011990">
    <property type="entry name" value="TPR-like_helical_dom_sf"/>
</dbReference>
<sequence>MFLKTDFKKLISLFALTLLTTMFLNISTLFAEEWIGRKFMPKYGAIFFKQGIEIPASGLTFPIVITSTDRDLLTFGNISIKKDHVVPLRDSLAYYTKLLMNNQTKEWAFYNRGIVRNYIGEYDKAIKDFTEVIHLNQSNAEAFNARGIAWWNKLEEDPALKDYSEAIRLNPNVALFYRNRGDTLSIIREDDKAIKDFTEAIRLEPKRPEHFIRRGMAYLLKKGDEYDNAIKDFTQAIRLDPKNTLALGFRRRSYERIGEYKLAINDLTQWNQIAQNDPMSFRELAYALATYPESQHRDGKQAVKLARIACEMTDYKSVYCIDILAIAYAELGDFEQAIKYEKMAIQKCSKKHYKNEFIRKLELFKSGIPYHQKKRK</sequence>
<keyword evidence="2 3" id="KW-0802">TPR repeat</keyword>
<evidence type="ECO:0000256" key="2">
    <source>
        <dbReference type="ARBA" id="ARBA00022803"/>
    </source>
</evidence>
<keyword evidence="1" id="KW-0677">Repeat</keyword>
<name>A0A517W3R6_9PLAN</name>
<dbReference type="RefSeq" id="WP_144989803.1">
    <property type="nucleotide sequence ID" value="NZ_CP037920.1"/>
</dbReference>
<organism evidence="4 5">
    <name type="scientific">Gimesia aquarii</name>
    <dbReference type="NCBI Taxonomy" id="2527964"/>
    <lineage>
        <taxon>Bacteria</taxon>
        <taxon>Pseudomonadati</taxon>
        <taxon>Planctomycetota</taxon>
        <taxon>Planctomycetia</taxon>
        <taxon>Planctomycetales</taxon>
        <taxon>Planctomycetaceae</taxon>
        <taxon>Gimesia</taxon>
    </lineage>
</organism>
<accession>A0A517W3R6</accession>
<evidence type="ECO:0000256" key="1">
    <source>
        <dbReference type="ARBA" id="ARBA00022737"/>
    </source>
</evidence>
<dbReference type="InterPro" id="IPR050498">
    <property type="entry name" value="Ycf3"/>
</dbReference>
<feature type="repeat" description="TPR" evidence="3">
    <location>
        <begin position="140"/>
        <end position="173"/>
    </location>
</feature>
<dbReference type="AlphaFoldDB" id="A0A517W3R6"/>
<dbReference type="Gene3D" id="1.25.40.10">
    <property type="entry name" value="Tetratricopeptide repeat domain"/>
    <property type="match status" value="3"/>
</dbReference>
<dbReference type="PROSITE" id="PS50005">
    <property type="entry name" value="TPR"/>
    <property type="match status" value="4"/>
</dbReference>